<evidence type="ECO:0000259" key="3">
    <source>
        <dbReference type="Pfam" id="PF06414"/>
    </source>
</evidence>
<evidence type="ECO:0000256" key="2">
    <source>
        <dbReference type="ARBA" id="ARBA00022840"/>
    </source>
</evidence>
<dbReference type="AlphaFoldDB" id="A0A486XKP0"/>
<dbReference type="InterPro" id="IPR027417">
    <property type="entry name" value="P-loop_NTPase"/>
</dbReference>
<name>A0A486XKP0_9GAMM</name>
<reference evidence="4" key="1">
    <citation type="submission" date="2019-04" db="EMBL/GenBank/DDBJ databases">
        <authorList>
            <person name="Brambilla D."/>
        </authorList>
    </citation>
    <scope>NUCLEOTIDE SEQUENCE</scope>
    <source>
        <strain evidence="4">BAL1</strain>
    </source>
</reference>
<accession>A0A486XKP0</accession>
<keyword evidence="2" id="KW-0067">ATP-binding</keyword>
<feature type="domain" description="Zeta toxin" evidence="3">
    <location>
        <begin position="38"/>
        <end position="206"/>
    </location>
</feature>
<sequence length="243" mass="27618">MGKSGFEMNTAEEQAIIEAAIKFAKSNRTRISNELTNLSEYPAVDNPTAVFMAGAPGAGKTEVSQALVSQFEHTLRIDADEYRRFLPGYNGGNSHLFQRAVSLIVERVLDKVFKRKQNFVLDGTFSNVNVARRNIERALGHGHSVELLYVFQNPVVSWAFVGAREEQEGRRILLDTFIEQFLNSKEVVNEIKNEFGDSINVTLLIKNLDMDSAEYINVERCIDDHIRWDYNAPQLRTDLLRAY</sequence>
<dbReference type="Pfam" id="PF06414">
    <property type="entry name" value="Zeta_toxin"/>
    <property type="match status" value="1"/>
</dbReference>
<dbReference type="GO" id="GO:0005524">
    <property type="term" value="F:ATP binding"/>
    <property type="evidence" value="ECO:0007669"/>
    <property type="project" value="UniProtKB-KW"/>
</dbReference>
<dbReference type="EMBL" id="CAAJGR010000059">
    <property type="protein sequence ID" value="VHO02256.1"/>
    <property type="molecule type" value="Genomic_DNA"/>
</dbReference>
<gene>
    <name evidence="4" type="ORF">BAL341_670</name>
</gene>
<dbReference type="InterPro" id="IPR010488">
    <property type="entry name" value="Zeta_toxin_domain"/>
</dbReference>
<protein>
    <recommendedName>
        <fullName evidence="3">Zeta toxin domain-containing protein</fullName>
    </recommendedName>
</protein>
<keyword evidence="1" id="KW-0547">Nucleotide-binding</keyword>
<proteinExistence type="predicted"/>
<evidence type="ECO:0000256" key="1">
    <source>
        <dbReference type="ARBA" id="ARBA00022741"/>
    </source>
</evidence>
<evidence type="ECO:0000313" key="4">
    <source>
        <dbReference type="EMBL" id="VHO02256.1"/>
    </source>
</evidence>
<dbReference type="Gene3D" id="3.40.50.300">
    <property type="entry name" value="P-loop containing nucleotide triphosphate hydrolases"/>
    <property type="match status" value="1"/>
</dbReference>
<dbReference type="GO" id="GO:0016301">
    <property type="term" value="F:kinase activity"/>
    <property type="evidence" value="ECO:0007669"/>
    <property type="project" value="InterPro"/>
</dbReference>
<organism evidence="4">
    <name type="scientific">Rheinheimera sp. BAL341</name>
    <dbReference type="NCBI Taxonomy" id="1708203"/>
    <lineage>
        <taxon>Bacteria</taxon>
        <taxon>Pseudomonadati</taxon>
        <taxon>Pseudomonadota</taxon>
        <taxon>Gammaproteobacteria</taxon>
        <taxon>Chromatiales</taxon>
        <taxon>Chromatiaceae</taxon>
        <taxon>Rheinheimera</taxon>
    </lineage>
</organism>
<dbReference type="SUPFAM" id="SSF52540">
    <property type="entry name" value="P-loop containing nucleoside triphosphate hydrolases"/>
    <property type="match status" value="1"/>
</dbReference>